<feature type="chain" id="PRO_5026933402" evidence="1">
    <location>
        <begin position="24"/>
        <end position="168"/>
    </location>
</feature>
<sequence length="168" mass="19191">MKHATRFCIAAALLLAAAAAASAGTVTVKYQEPEKFMDVPAWESDRAEMLKEFTEHFQRLAQRLPANQQLNITVTDIDLAGRVEPRRRHFVDDVRILRGGADWPTMSLNYTLEQDGKVIASGEEHLKNMMYLERFNHYASGDTLRYEKPMIDDWFKATFVAPTQLSKK</sequence>
<gene>
    <name evidence="2" type="ORF">GM658_02620</name>
</gene>
<keyword evidence="3" id="KW-1185">Reference proteome</keyword>
<dbReference type="AlphaFoldDB" id="A0A6L6QAN6"/>
<keyword evidence="1" id="KW-0732">Signal</keyword>
<evidence type="ECO:0000313" key="3">
    <source>
        <dbReference type="Proteomes" id="UP000472320"/>
    </source>
</evidence>
<dbReference type="Proteomes" id="UP000472320">
    <property type="component" value="Unassembled WGS sequence"/>
</dbReference>
<proteinExistence type="predicted"/>
<reference evidence="2 3" key="1">
    <citation type="submission" date="2019-11" db="EMBL/GenBank/DDBJ databases">
        <title>Type strains purchased from KCTC, JCM and DSMZ.</title>
        <authorList>
            <person name="Lu H."/>
        </authorList>
    </citation>
    <scope>NUCLEOTIDE SEQUENCE [LARGE SCALE GENOMIC DNA]</scope>
    <source>
        <strain evidence="2 3">JCM 31587</strain>
    </source>
</reference>
<accession>A0A6L6QAN6</accession>
<feature type="signal peptide" evidence="1">
    <location>
        <begin position="1"/>
        <end position="23"/>
    </location>
</feature>
<dbReference type="RefSeq" id="WP_155452475.1">
    <property type="nucleotide sequence ID" value="NZ_WNKX01000002.1"/>
</dbReference>
<name>A0A6L6QAN6_9BURK</name>
<dbReference type="EMBL" id="WNKX01000002">
    <property type="protein sequence ID" value="MTW09482.1"/>
    <property type="molecule type" value="Genomic_DNA"/>
</dbReference>
<dbReference type="InterPro" id="IPR021557">
    <property type="entry name" value="DUF3016"/>
</dbReference>
<evidence type="ECO:0000256" key="1">
    <source>
        <dbReference type="SAM" id="SignalP"/>
    </source>
</evidence>
<dbReference type="Pfam" id="PF11454">
    <property type="entry name" value="DUF3016"/>
    <property type="match status" value="1"/>
</dbReference>
<evidence type="ECO:0000313" key="2">
    <source>
        <dbReference type="EMBL" id="MTW09482.1"/>
    </source>
</evidence>
<protein>
    <submittedName>
        <fullName evidence="2">DUF3016 domain-containing protein</fullName>
    </submittedName>
</protein>
<dbReference type="OrthoDB" id="195620at2"/>
<comment type="caution">
    <text evidence="2">The sequence shown here is derived from an EMBL/GenBank/DDBJ whole genome shotgun (WGS) entry which is preliminary data.</text>
</comment>
<organism evidence="2 3">
    <name type="scientific">Massilia eburnea</name>
    <dbReference type="NCBI Taxonomy" id="1776165"/>
    <lineage>
        <taxon>Bacteria</taxon>
        <taxon>Pseudomonadati</taxon>
        <taxon>Pseudomonadota</taxon>
        <taxon>Betaproteobacteria</taxon>
        <taxon>Burkholderiales</taxon>
        <taxon>Oxalobacteraceae</taxon>
        <taxon>Telluria group</taxon>
        <taxon>Massilia</taxon>
    </lineage>
</organism>